<accession>A0A915D1V8</accession>
<feature type="region of interest" description="Disordered" evidence="1">
    <location>
        <begin position="120"/>
        <end position="144"/>
    </location>
</feature>
<organism evidence="2 3">
    <name type="scientific">Ditylenchus dipsaci</name>
    <dbReference type="NCBI Taxonomy" id="166011"/>
    <lineage>
        <taxon>Eukaryota</taxon>
        <taxon>Metazoa</taxon>
        <taxon>Ecdysozoa</taxon>
        <taxon>Nematoda</taxon>
        <taxon>Chromadorea</taxon>
        <taxon>Rhabditida</taxon>
        <taxon>Tylenchina</taxon>
        <taxon>Tylenchomorpha</taxon>
        <taxon>Sphaerularioidea</taxon>
        <taxon>Anguinidae</taxon>
        <taxon>Anguininae</taxon>
        <taxon>Ditylenchus</taxon>
    </lineage>
</organism>
<keyword evidence="2" id="KW-1185">Reference proteome</keyword>
<protein>
    <submittedName>
        <fullName evidence="3">Transposase</fullName>
    </submittedName>
</protein>
<feature type="compositionally biased region" description="Acidic residues" evidence="1">
    <location>
        <begin position="122"/>
        <end position="144"/>
    </location>
</feature>
<dbReference type="WBParaSite" id="jg14960">
    <property type="protein sequence ID" value="jg14960"/>
    <property type="gene ID" value="jg14960"/>
</dbReference>
<proteinExistence type="predicted"/>
<dbReference type="Proteomes" id="UP000887574">
    <property type="component" value="Unplaced"/>
</dbReference>
<evidence type="ECO:0000256" key="1">
    <source>
        <dbReference type="SAM" id="MobiDB-lite"/>
    </source>
</evidence>
<sequence length="144" mass="17061">MWSCFQSVLDGSARTNNAQEGWHMRFNKKFSKRNPTLSRYIVRMKEEEHSTWQLAVRHAANPADPVRNPRSTKVINSERQIKKLVRDYNEEEIHVRQRLQYLKHLQQHLAKFYDAGNREEAIEQEAESGEEAQEDILLDEDPEI</sequence>
<reference evidence="3" key="1">
    <citation type="submission" date="2022-11" db="UniProtKB">
        <authorList>
            <consortium name="WormBaseParasite"/>
        </authorList>
    </citation>
    <scope>IDENTIFICATION</scope>
</reference>
<evidence type="ECO:0000313" key="3">
    <source>
        <dbReference type="WBParaSite" id="jg14960"/>
    </source>
</evidence>
<evidence type="ECO:0000313" key="2">
    <source>
        <dbReference type="Proteomes" id="UP000887574"/>
    </source>
</evidence>
<name>A0A915D1V8_9BILA</name>
<dbReference type="AlphaFoldDB" id="A0A915D1V8"/>